<dbReference type="PANTHER" id="PTHR47545:SF2">
    <property type="entry name" value="CC-ADDING TRNA NUCLEOTIDYLTRANSFERASE"/>
    <property type="match status" value="1"/>
</dbReference>
<keyword evidence="7" id="KW-0479">Metal-binding</keyword>
<dbReference type="CDD" id="cd05398">
    <property type="entry name" value="NT_ClassII-CCAase"/>
    <property type="match status" value="1"/>
</dbReference>
<protein>
    <submittedName>
        <fullName evidence="15">CCA tRNA nucleotidyltransferase</fullName>
    </submittedName>
</protein>
<dbReference type="RefSeq" id="WP_280692176.1">
    <property type="nucleotide sequence ID" value="NZ_JANQDL010000076.1"/>
</dbReference>
<keyword evidence="5" id="KW-0819">tRNA processing</keyword>
<keyword evidence="10 11" id="KW-0694">RNA-binding</keyword>
<evidence type="ECO:0000256" key="6">
    <source>
        <dbReference type="ARBA" id="ARBA00022695"/>
    </source>
</evidence>
<feature type="domain" description="tRNA nucleotidyltransferase/poly(A) polymerase RNA and SrmB- binding" evidence="13">
    <location>
        <begin position="164"/>
        <end position="223"/>
    </location>
</feature>
<evidence type="ECO:0000256" key="3">
    <source>
        <dbReference type="ARBA" id="ARBA00022555"/>
    </source>
</evidence>
<evidence type="ECO:0000256" key="10">
    <source>
        <dbReference type="ARBA" id="ARBA00022884"/>
    </source>
</evidence>
<proteinExistence type="inferred from homology"/>
<dbReference type="InterPro" id="IPR050124">
    <property type="entry name" value="tRNA_CCA-adding_enzyme"/>
</dbReference>
<gene>
    <name evidence="15" type="ORF">NWP23_11065</name>
</gene>
<feature type="domain" description="Poly A polymerase head" evidence="12">
    <location>
        <begin position="27"/>
        <end position="139"/>
    </location>
</feature>
<name>A0AA43GZL0_9CYAN</name>
<evidence type="ECO:0000313" key="16">
    <source>
        <dbReference type="Proteomes" id="UP001159370"/>
    </source>
</evidence>
<dbReference type="GO" id="GO:0008033">
    <property type="term" value="P:tRNA processing"/>
    <property type="evidence" value="ECO:0007669"/>
    <property type="project" value="UniProtKB-KW"/>
</dbReference>
<dbReference type="Pfam" id="PF01743">
    <property type="entry name" value="PolyA_pol"/>
    <property type="match status" value="1"/>
</dbReference>
<dbReference type="Gene3D" id="1.10.3090.10">
    <property type="entry name" value="cca-adding enzyme, domain 2"/>
    <property type="match status" value="1"/>
</dbReference>
<evidence type="ECO:0000259" key="14">
    <source>
        <dbReference type="Pfam" id="PF13735"/>
    </source>
</evidence>
<feature type="domain" description="CCA-adding enzyme C-terminal" evidence="14">
    <location>
        <begin position="264"/>
        <end position="416"/>
    </location>
</feature>
<dbReference type="Pfam" id="PF13735">
    <property type="entry name" value="tRNA_NucTran2_2"/>
    <property type="match status" value="1"/>
</dbReference>
<evidence type="ECO:0000256" key="1">
    <source>
        <dbReference type="ARBA" id="ARBA00001946"/>
    </source>
</evidence>
<evidence type="ECO:0000313" key="15">
    <source>
        <dbReference type="EMBL" id="MDH6064298.1"/>
    </source>
</evidence>
<dbReference type="GO" id="GO:0046872">
    <property type="term" value="F:metal ion binding"/>
    <property type="evidence" value="ECO:0007669"/>
    <property type="project" value="UniProtKB-KW"/>
</dbReference>
<evidence type="ECO:0000256" key="5">
    <source>
        <dbReference type="ARBA" id="ARBA00022694"/>
    </source>
</evidence>
<dbReference type="GO" id="GO:0000049">
    <property type="term" value="F:tRNA binding"/>
    <property type="evidence" value="ECO:0007669"/>
    <property type="project" value="UniProtKB-KW"/>
</dbReference>
<evidence type="ECO:0000256" key="7">
    <source>
        <dbReference type="ARBA" id="ARBA00022723"/>
    </source>
</evidence>
<keyword evidence="4 11" id="KW-0808">Transferase</keyword>
<dbReference type="AlphaFoldDB" id="A0AA43GZL0"/>
<accession>A0AA43GZL0</accession>
<dbReference type="Pfam" id="PF12627">
    <property type="entry name" value="PolyA_pol_RNAbd"/>
    <property type="match status" value="1"/>
</dbReference>
<sequence>MTIHGLIYPTLLPQNWPFSLEWLPQPAYMVGGAVRDALLSRTREYLDLDFIIPSDAVQVAQSIAHHYHVGFVLLDPQRQIARVVFPQATADFAQQEGGSLEADLHRRDFTINAIAYDPHTQQIIDPLQGQIDLEQGILRMVSPANLKDDPLRLMRAYRQAAQLGFTIEPTTQATINTLASHITQVAPERVRVEINYLLTNSQGTFWLIKAAESNLLAPFFKNATPTSWKKLAQVDTVAALIAQNWLPLHLELQQCIRETVKTTWLATAKLACLVHPQPQQAKKELKALTYSDAEVKAVTTALKLLPKLKSAHMSVREQYFFFQAAGNVFAATVILALVDNILLSAIPEEQWLRAYTPLISRYLNPNDLVAHPTKLVSGEDLIVALDIPPSPKLGELLREIAVAQAEGTISTLEEAIALAQQLLLL</sequence>
<dbReference type="SUPFAM" id="SSF81301">
    <property type="entry name" value="Nucleotidyltransferase"/>
    <property type="match status" value="1"/>
</dbReference>
<evidence type="ECO:0000256" key="8">
    <source>
        <dbReference type="ARBA" id="ARBA00022741"/>
    </source>
</evidence>
<dbReference type="Proteomes" id="UP001159370">
    <property type="component" value="Unassembled WGS sequence"/>
</dbReference>
<keyword evidence="3" id="KW-0820">tRNA-binding</keyword>
<keyword evidence="6" id="KW-0548">Nucleotidyltransferase</keyword>
<comment type="similarity">
    <text evidence="2 11">Belongs to the tRNA nucleotidyltransferase/poly(A) polymerase family.</text>
</comment>
<dbReference type="GO" id="GO:0000166">
    <property type="term" value="F:nucleotide binding"/>
    <property type="evidence" value="ECO:0007669"/>
    <property type="project" value="UniProtKB-KW"/>
</dbReference>
<evidence type="ECO:0000256" key="2">
    <source>
        <dbReference type="ARBA" id="ARBA00007265"/>
    </source>
</evidence>
<dbReference type="InterPro" id="IPR032810">
    <property type="entry name" value="CCA-adding_enz_C"/>
</dbReference>
<dbReference type="InterPro" id="IPR032828">
    <property type="entry name" value="PolyA_RNA-bd"/>
</dbReference>
<evidence type="ECO:0000256" key="4">
    <source>
        <dbReference type="ARBA" id="ARBA00022679"/>
    </source>
</evidence>
<dbReference type="EMBL" id="JANQDL010000076">
    <property type="protein sequence ID" value="MDH6064298.1"/>
    <property type="molecule type" value="Genomic_DNA"/>
</dbReference>
<keyword evidence="8" id="KW-0547">Nucleotide-binding</keyword>
<dbReference type="InterPro" id="IPR002646">
    <property type="entry name" value="PolA_pol_head_dom"/>
</dbReference>
<evidence type="ECO:0000256" key="9">
    <source>
        <dbReference type="ARBA" id="ARBA00022842"/>
    </source>
</evidence>
<dbReference type="InterPro" id="IPR043519">
    <property type="entry name" value="NT_sf"/>
</dbReference>
<comment type="caution">
    <text evidence="15">The sequence shown here is derived from an EMBL/GenBank/DDBJ whole genome shotgun (WGS) entry which is preliminary data.</text>
</comment>
<dbReference type="GO" id="GO:0016779">
    <property type="term" value="F:nucleotidyltransferase activity"/>
    <property type="evidence" value="ECO:0007669"/>
    <property type="project" value="UniProtKB-KW"/>
</dbReference>
<evidence type="ECO:0000259" key="12">
    <source>
        <dbReference type="Pfam" id="PF01743"/>
    </source>
</evidence>
<dbReference type="SUPFAM" id="SSF81891">
    <property type="entry name" value="Poly A polymerase C-terminal region-like"/>
    <property type="match status" value="1"/>
</dbReference>
<evidence type="ECO:0000259" key="13">
    <source>
        <dbReference type="Pfam" id="PF12627"/>
    </source>
</evidence>
<keyword evidence="9" id="KW-0460">Magnesium</keyword>
<dbReference type="PANTHER" id="PTHR47545">
    <property type="entry name" value="MULTIFUNCTIONAL CCA PROTEIN"/>
    <property type="match status" value="1"/>
</dbReference>
<organism evidence="15 16">
    <name type="scientific">Umezakia ovalisporum FSS-62</name>
    <dbReference type="NCBI Taxonomy" id="2971776"/>
    <lineage>
        <taxon>Bacteria</taxon>
        <taxon>Bacillati</taxon>
        <taxon>Cyanobacteriota</taxon>
        <taxon>Cyanophyceae</taxon>
        <taxon>Nostocales</taxon>
        <taxon>Nodulariaceae</taxon>
        <taxon>Umezakia</taxon>
    </lineage>
</organism>
<dbReference type="Gene3D" id="3.30.460.10">
    <property type="entry name" value="Beta Polymerase, domain 2"/>
    <property type="match status" value="1"/>
</dbReference>
<reference evidence="15 16" key="1">
    <citation type="journal article" date="2023" name="J. Phycol.">
        <title>Chrysosporum ovalisporum is synonymous with the true-branching cyanobacterium Umezakia natans (Nostocales/Aphanizomenonaceae).</title>
        <authorList>
            <person name="McGregor G.B."/>
            <person name="Sendall B.C."/>
            <person name="Niiyama Y."/>
            <person name="Tuji A."/>
            <person name="Willis A."/>
        </authorList>
    </citation>
    <scope>NUCLEOTIDE SEQUENCE [LARGE SCALE GENOMIC DNA]</scope>
    <source>
        <strain evidence="15 16">FSS-62</strain>
    </source>
</reference>
<evidence type="ECO:0000256" key="11">
    <source>
        <dbReference type="RuleBase" id="RU003953"/>
    </source>
</evidence>
<comment type="cofactor">
    <cofactor evidence="1">
        <name>Mg(2+)</name>
        <dbReference type="ChEBI" id="CHEBI:18420"/>
    </cofactor>
</comment>